<sequence length="61" mass="6618">MTFATLRRAPGALLLFLVLASMLALATDQTPSITSHRCDAPDEGWYLHWSQVCAEHSGAGM</sequence>
<dbReference type="GeneID" id="20524742"/>
<organism evidence="2">
    <name type="scientific">Fonticula alba</name>
    <name type="common">Slime mold</name>
    <dbReference type="NCBI Taxonomy" id="691883"/>
    <lineage>
        <taxon>Eukaryota</taxon>
        <taxon>Rotosphaerida</taxon>
        <taxon>Fonticulaceae</taxon>
        <taxon>Fonticula</taxon>
    </lineage>
</organism>
<keyword evidence="3" id="KW-1185">Reference proteome</keyword>
<protein>
    <submittedName>
        <fullName evidence="2">Uncharacterized protein</fullName>
    </submittedName>
</protein>
<dbReference type="AlphaFoldDB" id="A0A058ZEQ8"/>
<gene>
    <name evidence="2" type="ORF">H696_00017</name>
</gene>
<accession>A0A058ZEQ8</accession>
<evidence type="ECO:0000313" key="3">
    <source>
        <dbReference type="Proteomes" id="UP000030693"/>
    </source>
</evidence>
<reference evidence="2" key="1">
    <citation type="submission" date="2013-04" db="EMBL/GenBank/DDBJ databases">
        <title>The Genome Sequence of Fonticula alba ATCC 38817.</title>
        <authorList>
            <consortium name="The Broad Institute Genomics Platform"/>
            <person name="Russ C."/>
            <person name="Cuomo C."/>
            <person name="Burger G."/>
            <person name="Gray M.W."/>
            <person name="Holland P.W.H."/>
            <person name="King N."/>
            <person name="Lang F.B.F."/>
            <person name="Roger A.J."/>
            <person name="Ruiz-Trillo I."/>
            <person name="Brown M."/>
            <person name="Walker B."/>
            <person name="Young S."/>
            <person name="Zeng Q."/>
            <person name="Gargeya S."/>
            <person name="Fitzgerald M."/>
            <person name="Haas B."/>
            <person name="Abouelleil A."/>
            <person name="Allen A.W."/>
            <person name="Alvarado L."/>
            <person name="Arachchi H.M."/>
            <person name="Berlin A.M."/>
            <person name="Chapman S.B."/>
            <person name="Gainer-Dewar J."/>
            <person name="Goldberg J."/>
            <person name="Griggs A."/>
            <person name="Gujja S."/>
            <person name="Hansen M."/>
            <person name="Howarth C."/>
            <person name="Imamovic A."/>
            <person name="Ireland A."/>
            <person name="Larimer J."/>
            <person name="McCowan C."/>
            <person name="Murphy C."/>
            <person name="Pearson M."/>
            <person name="Poon T.W."/>
            <person name="Priest M."/>
            <person name="Roberts A."/>
            <person name="Saif S."/>
            <person name="Shea T."/>
            <person name="Sisk P."/>
            <person name="Sykes S."/>
            <person name="Wortman J."/>
            <person name="Nusbaum C."/>
            <person name="Birren B."/>
        </authorList>
    </citation>
    <scope>NUCLEOTIDE SEQUENCE [LARGE SCALE GENOMIC DNA]</scope>
    <source>
        <strain evidence="2">ATCC 38817</strain>
    </source>
</reference>
<proteinExistence type="predicted"/>
<dbReference type="EMBL" id="KB932201">
    <property type="protein sequence ID" value="KCV72431.1"/>
    <property type="molecule type" value="Genomic_DNA"/>
</dbReference>
<keyword evidence="1" id="KW-0732">Signal</keyword>
<feature type="chain" id="PRO_5001571086" evidence="1">
    <location>
        <begin position="27"/>
        <end position="61"/>
    </location>
</feature>
<dbReference type="RefSeq" id="XP_009492132.1">
    <property type="nucleotide sequence ID" value="XM_009493857.1"/>
</dbReference>
<dbReference type="Proteomes" id="UP000030693">
    <property type="component" value="Unassembled WGS sequence"/>
</dbReference>
<evidence type="ECO:0000256" key="1">
    <source>
        <dbReference type="SAM" id="SignalP"/>
    </source>
</evidence>
<name>A0A058ZEQ8_FONAL</name>
<feature type="signal peptide" evidence="1">
    <location>
        <begin position="1"/>
        <end position="26"/>
    </location>
</feature>
<evidence type="ECO:0000313" key="2">
    <source>
        <dbReference type="EMBL" id="KCV72431.1"/>
    </source>
</evidence>